<feature type="coiled-coil region" evidence="1">
    <location>
        <begin position="918"/>
        <end position="961"/>
    </location>
</feature>
<dbReference type="InterPro" id="IPR039537">
    <property type="entry name" value="Retrotran_Ty1/copia-like"/>
</dbReference>
<evidence type="ECO:0000256" key="2">
    <source>
        <dbReference type="SAM" id="MobiDB-lite"/>
    </source>
</evidence>
<proteinExistence type="predicted"/>
<dbReference type="PANTHER" id="PTHR42648:SF18">
    <property type="entry name" value="RETROTRANSPOSON, UNCLASSIFIED-LIKE PROTEIN"/>
    <property type="match status" value="1"/>
</dbReference>
<name>A0A6L2MW76_TANCI</name>
<gene>
    <name evidence="3" type="ORF">Tci_049657</name>
</gene>
<sequence>CPKYSLVFGLRLLQAYDWRSFLAHQFRQQIFRKFCDSKLEVAFRQHSCYIRNLEGVDLLTGSRGKNLYTLSLGDMMTSSPISRHDLVQGLPKLKFKKDHLCSAFAMGKNKKKSHKPKSEDTNQEKLYLLHMDLCGPMRVASVNGKKAVATACYTQNCSIIRLRHGKTPYDLLHDKIPDLSFFHVFGALCYPTMIVRIWASYNQKLTFVFSLVMLLKKAFQIYNKHTRRIIEIIYVDFDELLTMAFEHSSSKHALHVMTPATISSELVQNPPPSTPFVPPSRTDWDLLFQPLFDELVSPLPSVDHPTPKVIAPIAEVVALKPVASTASPSSTTVDQDAPSPSNSQNTPKTQTLVISNDVKEDTHDLDVSHMHNDLFFEKSKLDEDLQGKLVDATLFRGMIGSLMYPHLVDPTLLMQSTYVPDYGFKFNKIPLYCDNKSEIALCHNSVQHSRAKHVDVRYHFIKEQVENGNVELYFVRIEYQLVDIFTKPLPRERFNFLIEKHRIKSMSLDMLKRLAEETDKIMDTTRAKQKALDDELVTPANRLKIGKCNLRLSSNLNSKEPTLQVILDALKLTSFYKAFVITTDVPEIYMQEFWVTISEHHSSFHFKMNGKSHTVNGMYHNKNVDYVYLLWEDLVFQDKAIPRRKKMFWHFARDDSMFTTIRVISKHQDIHVYGALLPQHLTNQAMLESEAYKTYQAYATGEKILKPKYVQKKADSDTSPKKKLISWKSSDDEDDDDANDQSDDEDDDDSDSQGEDDQDDDNEQTKSDNDGDDFLHPKLSTFDEEERHEEKQDEDVEGSDLRVQTPFHFESTNDEAYDDVTQRVNVEEEKLYEDMTNKEEESSSVSSGFISNMLNPNPDIGIDSILNLNNESTSLVDVPVTKNLEMPLSSVTTLPPLPIPLIQPQLQTPVPSPSNRLRDEAQAENEDFINKLDENIKKIIKEQVKEKVSKILARIKKLVNDQLEYEVLTRSSNKSKTSHAVAANLSELELKKIITDKMEKSSAGSNRVYLQVYRRVQISSKEKTSKSTGKSIEGSKSHQKYTGKSTQVEEPIHTTDDLEESVPQEFDTGLTKDQPVEEASRLPDWFQKPAKPPTPDHDCNKTLPAAHGPIQPWISNLAQKDDCRDSFNELMDTPLDFSAFVMNRFKVDTLTLEFLAGPTFELMKRSCKSLWNLNIFLKKSTRQLLISLIRTAPKADNIHMIYASPYL</sequence>
<accession>A0A6L2MW76</accession>
<feature type="compositionally biased region" description="Basic and acidic residues" evidence="2">
    <location>
        <begin position="763"/>
        <end position="776"/>
    </location>
</feature>
<feature type="compositionally biased region" description="Acidic residues" evidence="2">
    <location>
        <begin position="782"/>
        <end position="798"/>
    </location>
</feature>
<dbReference type="AlphaFoldDB" id="A0A6L2MW76"/>
<dbReference type="EMBL" id="BKCJ010007523">
    <property type="protein sequence ID" value="GEU77679.1"/>
    <property type="molecule type" value="Genomic_DNA"/>
</dbReference>
<evidence type="ECO:0000313" key="3">
    <source>
        <dbReference type="EMBL" id="GEU77679.1"/>
    </source>
</evidence>
<feature type="region of interest" description="Disordered" evidence="2">
    <location>
        <begin position="326"/>
        <end position="350"/>
    </location>
</feature>
<dbReference type="CDD" id="cd09272">
    <property type="entry name" value="RNase_HI_RT_Ty1"/>
    <property type="match status" value="1"/>
</dbReference>
<protein>
    <submittedName>
        <fullName evidence="3">Retrotransposon protein, putative, unclassified</fullName>
    </submittedName>
</protein>
<feature type="region of interest" description="Disordered" evidence="2">
    <location>
        <begin position="720"/>
        <end position="803"/>
    </location>
</feature>
<dbReference type="PANTHER" id="PTHR42648">
    <property type="entry name" value="TRANSPOSASE, PUTATIVE-RELATED"/>
    <property type="match status" value="1"/>
</dbReference>
<organism evidence="3">
    <name type="scientific">Tanacetum cinerariifolium</name>
    <name type="common">Dalmatian daisy</name>
    <name type="synonym">Chrysanthemum cinerariifolium</name>
    <dbReference type="NCBI Taxonomy" id="118510"/>
    <lineage>
        <taxon>Eukaryota</taxon>
        <taxon>Viridiplantae</taxon>
        <taxon>Streptophyta</taxon>
        <taxon>Embryophyta</taxon>
        <taxon>Tracheophyta</taxon>
        <taxon>Spermatophyta</taxon>
        <taxon>Magnoliopsida</taxon>
        <taxon>eudicotyledons</taxon>
        <taxon>Gunneridae</taxon>
        <taxon>Pentapetalae</taxon>
        <taxon>asterids</taxon>
        <taxon>campanulids</taxon>
        <taxon>Asterales</taxon>
        <taxon>Asteraceae</taxon>
        <taxon>Asteroideae</taxon>
        <taxon>Anthemideae</taxon>
        <taxon>Anthemidinae</taxon>
        <taxon>Tanacetum</taxon>
    </lineage>
</organism>
<feature type="region of interest" description="Disordered" evidence="2">
    <location>
        <begin position="1020"/>
        <end position="1064"/>
    </location>
</feature>
<comment type="caution">
    <text evidence="3">The sequence shown here is derived from an EMBL/GenBank/DDBJ whole genome shotgun (WGS) entry which is preliminary data.</text>
</comment>
<evidence type="ECO:0000256" key="1">
    <source>
        <dbReference type="SAM" id="Coils"/>
    </source>
</evidence>
<reference evidence="3" key="1">
    <citation type="journal article" date="2019" name="Sci. Rep.">
        <title>Draft genome of Tanacetum cinerariifolium, the natural source of mosquito coil.</title>
        <authorList>
            <person name="Yamashiro T."/>
            <person name="Shiraishi A."/>
            <person name="Satake H."/>
            <person name="Nakayama K."/>
        </authorList>
    </citation>
    <scope>NUCLEOTIDE SEQUENCE</scope>
</reference>
<feature type="compositionally biased region" description="Polar residues" evidence="2">
    <location>
        <begin position="338"/>
        <end position="350"/>
    </location>
</feature>
<feature type="non-terminal residue" evidence="3">
    <location>
        <position position="1"/>
    </location>
</feature>
<feature type="compositionally biased region" description="Acidic residues" evidence="2">
    <location>
        <begin position="731"/>
        <end position="762"/>
    </location>
</feature>
<keyword evidence="1" id="KW-0175">Coiled coil</keyword>